<feature type="binding site" evidence="10">
    <location>
        <begin position="113"/>
        <end position="115"/>
    </location>
    <ligand>
        <name>thiamine diphosphate</name>
        <dbReference type="ChEBI" id="CHEBI:58937"/>
    </ligand>
</feature>
<evidence type="ECO:0000313" key="14">
    <source>
        <dbReference type="Proteomes" id="UP000194464"/>
    </source>
</evidence>
<comment type="catalytic activity">
    <reaction evidence="10">
        <text>D-glyceraldehyde 3-phosphate + pyruvate + H(+) = 1-deoxy-D-xylulose 5-phosphate + CO2</text>
        <dbReference type="Rhea" id="RHEA:12605"/>
        <dbReference type="ChEBI" id="CHEBI:15361"/>
        <dbReference type="ChEBI" id="CHEBI:15378"/>
        <dbReference type="ChEBI" id="CHEBI:16526"/>
        <dbReference type="ChEBI" id="CHEBI:57792"/>
        <dbReference type="ChEBI" id="CHEBI:59776"/>
        <dbReference type="EC" id="2.2.1.7"/>
    </reaction>
</comment>
<dbReference type="Pfam" id="PF02779">
    <property type="entry name" value="Transket_pyr"/>
    <property type="match status" value="1"/>
</dbReference>
<feature type="binding site" evidence="10">
    <location>
        <position position="145"/>
    </location>
    <ligand>
        <name>Mg(2+)</name>
        <dbReference type="ChEBI" id="CHEBI:18420"/>
    </ligand>
</feature>
<dbReference type="SUPFAM" id="SSF52518">
    <property type="entry name" value="Thiamin diphosphate-binding fold (THDP-binding)"/>
    <property type="match status" value="2"/>
</dbReference>
<evidence type="ECO:0000256" key="3">
    <source>
        <dbReference type="ARBA" id="ARBA00011738"/>
    </source>
</evidence>
<dbReference type="CDD" id="cd07033">
    <property type="entry name" value="TPP_PYR_DXS_TK_like"/>
    <property type="match status" value="1"/>
</dbReference>
<evidence type="ECO:0000256" key="1">
    <source>
        <dbReference type="ARBA" id="ARBA00004980"/>
    </source>
</evidence>
<dbReference type="InterPro" id="IPR005477">
    <property type="entry name" value="Dxylulose-5-P_synthase"/>
</dbReference>
<dbReference type="Gene3D" id="3.40.50.970">
    <property type="match status" value="2"/>
</dbReference>
<evidence type="ECO:0000256" key="10">
    <source>
        <dbReference type="HAMAP-Rule" id="MF_00315"/>
    </source>
</evidence>
<dbReference type="SMART" id="SM00861">
    <property type="entry name" value="Transket_pyr"/>
    <property type="match status" value="1"/>
</dbReference>
<dbReference type="HAMAP" id="MF_00315">
    <property type="entry name" value="DXP_synth"/>
    <property type="match status" value="1"/>
</dbReference>
<evidence type="ECO:0000256" key="11">
    <source>
        <dbReference type="SAM" id="MobiDB-lite"/>
    </source>
</evidence>
<protein>
    <recommendedName>
        <fullName evidence="10">1-deoxy-D-xylulose-5-phosphate synthase</fullName>
        <ecNumber evidence="10">2.2.1.7</ecNumber>
    </recommendedName>
    <alternativeName>
        <fullName evidence="10">1-deoxyxylulose-5-phosphate synthase</fullName>
        <shortName evidence="10">DXP synthase</shortName>
        <shortName evidence="10">DXPS</shortName>
    </alternativeName>
</protein>
<sequence length="654" mass="70291">MTVLDQVNGPRDLDGLSEAELVELAGDIRAFLIANVSKTGGHLGPNLGVVELTIAMHRVFDSPTDPMVFDTGHQSYVHKLLTGRQEFSGLRTRGGLAGYPQRSESEHDIVESSHASSSLSWADGISRAFQMTGQDERHVVAVVGDGALTGGMTWEALNNISDDNTRRLVIIVNDNGRSYAPTIGGMARFLSGVRTRRSYRDLRERSQRAFNLLGGPGRALYRGVRGGAHGFLSRLTNNEALYSNLDIKYIGPVDGHDIHAMEEALTQAKHYGAPVIVHAITEKGRGFQPARDDDADQFHAVGVIDPETGEPVGAASRPSWTAVFSEEILAVAEADDRVVAITAAMLRPVGLHAFAERFPERVHDVGIAEQHAFTSAAGLAFGGLHPVVAVYATFVNRAFDQLLMDVALHRAGVTIVLDRAGVTGPDGPSHHGIWDLAILQVVPGIRIAAPRDGERLREELREAVSIDDAPTVIRFPKGSAPAELPAVERLHDGVDVIRTTEQPDVLIVAVGPMAPIAIDVADRLAQQGIGATVVDPRWVVPVAESLVELAAAHRLVITIEDGIRVGGIGTRIRQTLREAGVDTAVDELGVPDEFIDHASREQILEDAGLTAQQIARDVVAQVLGSRIPVARPLPDDRVEQDTSSERSTTRPHGA</sequence>
<comment type="similarity">
    <text evidence="2 10">Belongs to the transketolase family. DXPS subfamily.</text>
</comment>
<evidence type="ECO:0000313" key="13">
    <source>
        <dbReference type="EMBL" id="SMQ66837.1"/>
    </source>
</evidence>
<comment type="cofactor">
    <cofactor evidence="10">
        <name>Mg(2+)</name>
        <dbReference type="ChEBI" id="CHEBI:18420"/>
    </cofactor>
    <text evidence="10">Binds 1 Mg(2+) ion per subunit.</text>
</comment>
<evidence type="ECO:0000256" key="2">
    <source>
        <dbReference type="ARBA" id="ARBA00011081"/>
    </source>
</evidence>
<dbReference type="PANTHER" id="PTHR43322:SF5">
    <property type="entry name" value="1-DEOXY-D-XYLULOSE-5-PHOSPHATE SYNTHASE, CHLOROPLASTIC"/>
    <property type="match status" value="1"/>
</dbReference>
<evidence type="ECO:0000259" key="12">
    <source>
        <dbReference type="SMART" id="SM00861"/>
    </source>
</evidence>
<comment type="function">
    <text evidence="10">Catalyzes the acyloin condensation reaction between C atoms 2 and 3 of pyruvate and glyceraldehyde 3-phosphate to yield 1-deoxy-D-xylulose-5-phosphate (DXP).</text>
</comment>
<feature type="binding site" evidence="10">
    <location>
        <position position="175"/>
    </location>
    <ligand>
        <name>thiamine diphosphate</name>
        <dbReference type="ChEBI" id="CHEBI:58937"/>
    </ligand>
</feature>
<keyword evidence="8 10" id="KW-0786">Thiamine pyrophosphate</keyword>
<feature type="binding site" evidence="10">
    <location>
        <position position="175"/>
    </location>
    <ligand>
        <name>Mg(2+)</name>
        <dbReference type="ChEBI" id="CHEBI:18420"/>
    </ligand>
</feature>
<feature type="compositionally biased region" description="Basic and acidic residues" evidence="11">
    <location>
        <begin position="633"/>
        <end position="648"/>
    </location>
</feature>
<keyword evidence="9 10" id="KW-0414">Isoprene biosynthesis</keyword>
<feature type="binding site" evidence="10">
    <location>
        <position position="287"/>
    </location>
    <ligand>
        <name>thiamine diphosphate</name>
        <dbReference type="ChEBI" id="CHEBI:58937"/>
    </ligand>
</feature>
<comment type="pathway">
    <text evidence="1 10">Metabolic intermediate biosynthesis; 1-deoxy-D-xylulose 5-phosphate biosynthesis; 1-deoxy-D-xylulose 5-phosphate from D-glyceraldehyde 3-phosphate and pyruvate: step 1/1.</text>
</comment>
<evidence type="ECO:0000256" key="4">
    <source>
        <dbReference type="ARBA" id="ARBA00022679"/>
    </source>
</evidence>
<accession>A0ABY1RAE7</accession>
<comment type="cofactor">
    <cofactor evidence="10">
        <name>thiamine diphosphate</name>
        <dbReference type="ChEBI" id="CHEBI:58937"/>
    </cofactor>
    <text evidence="10">Binds 1 thiamine pyrophosphate per subunit.</text>
</comment>
<dbReference type="Pfam" id="PF02780">
    <property type="entry name" value="Transketolase_C"/>
    <property type="match status" value="1"/>
</dbReference>
<keyword evidence="4 10" id="KW-0808">Transferase</keyword>
<keyword evidence="14" id="KW-1185">Reference proteome</keyword>
<dbReference type="Gene3D" id="3.40.50.920">
    <property type="match status" value="1"/>
</dbReference>
<evidence type="ECO:0000256" key="5">
    <source>
        <dbReference type="ARBA" id="ARBA00022723"/>
    </source>
</evidence>
<feature type="domain" description="Transketolase-like pyrimidine-binding" evidence="12">
    <location>
        <begin position="318"/>
        <end position="482"/>
    </location>
</feature>
<keyword evidence="7 10" id="KW-0784">Thiamine biosynthesis</keyword>
<dbReference type="PANTHER" id="PTHR43322">
    <property type="entry name" value="1-D-DEOXYXYLULOSE 5-PHOSPHATE SYNTHASE-RELATED"/>
    <property type="match status" value="1"/>
</dbReference>
<feature type="binding site" evidence="10">
    <location>
        <position position="73"/>
    </location>
    <ligand>
        <name>thiamine diphosphate</name>
        <dbReference type="ChEBI" id="CHEBI:58937"/>
    </ligand>
</feature>
<feature type="binding site" evidence="10">
    <location>
        <begin position="146"/>
        <end position="147"/>
    </location>
    <ligand>
        <name>thiamine diphosphate</name>
        <dbReference type="ChEBI" id="CHEBI:58937"/>
    </ligand>
</feature>
<proteinExistence type="inferred from homology"/>
<keyword evidence="5 10" id="KW-0479">Metal-binding</keyword>
<dbReference type="EC" id="2.2.1.7" evidence="10"/>
<organism evidence="13 14">
    <name type="scientific">Plantibacter elymi</name>
    <name type="common">nom. nud.</name>
    <dbReference type="NCBI Taxonomy" id="199708"/>
    <lineage>
        <taxon>Bacteria</taxon>
        <taxon>Bacillati</taxon>
        <taxon>Actinomycetota</taxon>
        <taxon>Actinomycetes</taxon>
        <taxon>Micrococcales</taxon>
        <taxon>Microbacteriaceae</taxon>
        <taxon>Plantibacter</taxon>
    </lineage>
</organism>
<dbReference type="InterPro" id="IPR020826">
    <property type="entry name" value="Transketolase_BS"/>
</dbReference>
<reference evidence="13 14" key="1">
    <citation type="submission" date="2017-04" db="EMBL/GenBank/DDBJ databases">
        <authorList>
            <person name="Varghese N."/>
            <person name="Submissions S."/>
        </authorList>
    </citation>
    <scope>NUCLEOTIDE SEQUENCE [LARGE SCALE GENOMIC DNA]</scope>
    <source>
        <strain evidence="13 14">VKM Ac-1784</strain>
    </source>
</reference>
<dbReference type="RefSeq" id="WP_086473325.1">
    <property type="nucleotide sequence ID" value="NZ_FXWJ01000002.1"/>
</dbReference>
<keyword evidence="6 10" id="KW-0460">Magnesium</keyword>
<comment type="caution">
    <text evidence="13">The sequence shown here is derived from an EMBL/GenBank/DDBJ whole genome shotgun (WGS) entry which is preliminary data.</text>
</comment>
<dbReference type="NCBIfam" id="TIGR00204">
    <property type="entry name" value="dxs"/>
    <property type="match status" value="1"/>
</dbReference>
<dbReference type="PROSITE" id="PS00802">
    <property type="entry name" value="TRANSKETOLASE_2"/>
    <property type="match status" value="1"/>
</dbReference>
<dbReference type="CDD" id="cd02007">
    <property type="entry name" value="TPP_DXS"/>
    <property type="match status" value="1"/>
</dbReference>
<dbReference type="Proteomes" id="UP000194464">
    <property type="component" value="Unassembled WGS sequence"/>
</dbReference>
<feature type="region of interest" description="Disordered" evidence="11">
    <location>
        <begin position="631"/>
        <end position="654"/>
    </location>
</feature>
<evidence type="ECO:0000256" key="7">
    <source>
        <dbReference type="ARBA" id="ARBA00022977"/>
    </source>
</evidence>
<dbReference type="EMBL" id="FXWJ01000002">
    <property type="protein sequence ID" value="SMQ66837.1"/>
    <property type="molecule type" value="Genomic_DNA"/>
</dbReference>
<comment type="subunit">
    <text evidence="3 10">Homodimer.</text>
</comment>
<dbReference type="InterPro" id="IPR029061">
    <property type="entry name" value="THDP-binding"/>
</dbReference>
<evidence type="ECO:0000256" key="6">
    <source>
        <dbReference type="ARBA" id="ARBA00022842"/>
    </source>
</evidence>
<dbReference type="NCBIfam" id="NF003933">
    <property type="entry name" value="PRK05444.2-2"/>
    <property type="match status" value="1"/>
</dbReference>
<gene>
    <name evidence="10" type="primary">dxs</name>
    <name evidence="13" type="ORF">SAMN06295909_1255</name>
</gene>
<feature type="binding site" evidence="10">
    <location>
        <position position="369"/>
    </location>
    <ligand>
        <name>thiamine diphosphate</name>
        <dbReference type="ChEBI" id="CHEBI:58937"/>
    </ligand>
</feature>
<name>A0ABY1RAE7_9MICO</name>
<evidence type="ECO:0000256" key="9">
    <source>
        <dbReference type="ARBA" id="ARBA00023229"/>
    </source>
</evidence>
<evidence type="ECO:0000256" key="8">
    <source>
        <dbReference type="ARBA" id="ARBA00023052"/>
    </source>
</evidence>
<dbReference type="InterPro" id="IPR033248">
    <property type="entry name" value="Transketolase_C"/>
</dbReference>
<dbReference type="Pfam" id="PF13292">
    <property type="entry name" value="DXP_synthase_N"/>
    <property type="match status" value="1"/>
</dbReference>
<dbReference type="InterPro" id="IPR009014">
    <property type="entry name" value="Transketo_C/PFOR_II"/>
</dbReference>
<dbReference type="SUPFAM" id="SSF52922">
    <property type="entry name" value="TK C-terminal domain-like"/>
    <property type="match status" value="1"/>
</dbReference>
<dbReference type="InterPro" id="IPR005475">
    <property type="entry name" value="Transketolase-like_Pyr-bd"/>
</dbReference>